<dbReference type="RefSeq" id="WP_409085407.1">
    <property type="nucleotide sequence ID" value="NZ_JBJVMW010000027.1"/>
</dbReference>
<feature type="domain" description="ABC-three component systems C-terminal" evidence="1">
    <location>
        <begin position="240"/>
        <end position="369"/>
    </location>
</feature>
<proteinExistence type="predicted"/>
<dbReference type="EMBL" id="JBJVNE010000023">
    <property type="protein sequence ID" value="MFM9651782.1"/>
    <property type="molecule type" value="Genomic_DNA"/>
</dbReference>
<evidence type="ECO:0000259" key="1">
    <source>
        <dbReference type="Pfam" id="PF20282"/>
    </source>
</evidence>
<gene>
    <name evidence="2" type="ORF">ACKI1S_37230</name>
</gene>
<evidence type="ECO:0000313" key="2">
    <source>
        <dbReference type="EMBL" id="MFM9651782.1"/>
    </source>
</evidence>
<dbReference type="Pfam" id="PF20282">
    <property type="entry name" value="CTD6"/>
    <property type="match status" value="1"/>
</dbReference>
<evidence type="ECO:0000313" key="3">
    <source>
        <dbReference type="Proteomes" id="UP001631993"/>
    </source>
</evidence>
<keyword evidence="3" id="KW-1185">Reference proteome</keyword>
<dbReference type="InterPro" id="IPR046914">
    <property type="entry name" value="ABC-3C_CTD6"/>
</dbReference>
<comment type="caution">
    <text evidence="2">The sequence shown here is derived from an EMBL/GenBank/DDBJ whole genome shotgun (WGS) entry which is preliminary data.</text>
</comment>
<organism evidence="2 3">
    <name type="scientific">Streptomyces galilaeus</name>
    <dbReference type="NCBI Taxonomy" id="33899"/>
    <lineage>
        <taxon>Bacteria</taxon>
        <taxon>Bacillati</taxon>
        <taxon>Actinomycetota</taxon>
        <taxon>Actinomycetes</taxon>
        <taxon>Kitasatosporales</taxon>
        <taxon>Streptomycetaceae</taxon>
        <taxon>Streptomyces</taxon>
    </lineage>
</organism>
<protein>
    <submittedName>
        <fullName evidence="2">ABC-three component system protein</fullName>
    </submittedName>
</protein>
<sequence>MAEAGEAADEEKGPVFEGIPLPSSPSLVLLAPAMQGAPLLNAKQYLYTYSDEQWEDFTVEWVRALGHPYVLVTRMGGAGDRGADVAACLTRQGTNGEWDCYQCKHYEEALRPADAWPEIVKIFVAKVLKVYELPTRYVFVAPKIGSYLTRYLANPATLKEEFFKAWNKADSRLGADLDAGVRTAVEALAHATDFSMFEARDIDWIVELHRTTPHHARRFPTPLRPRPAVERPPSEQRAYEAVYVQKLLAAYNEKYGLQLQTLQEAREHARTQQHLARQREAFYSAESLRVFARESVPVETYEAVETDLFEAVIQAEEREYDLGYERLTAVLDAAVNHQPNPANILAPVITVRDRKGLCHHLANDHQLTWCKEESP</sequence>
<accession>A0ABW9IUU8</accession>
<name>A0ABW9IUU8_STRGJ</name>
<reference evidence="2 3" key="1">
    <citation type="submission" date="2024-12" db="EMBL/GenBank/DDBJ databases">
        <title>Forecasting of Potato common scab and diversities of Pathogenic streptomyces spp. in china.</title>
        <authorList>
            <person name="Handique U."/>
            <person name="Wu J."/>
        </authorList>
    </citation>
    <scope>NUCLEOTIDE SEQUENCE [LARGE SCALE GENOMIC DNA]</scope>
    <source>
        <strain evidence="2 3">ZRIMU1585</strain>
    </source>
</reference>
<dbReference type="Proteomes" id="UP001631993">
    <property type="component" value="Unassembled WGS sequence"/>
</dbReference>